<evidence type="ECO:0000256" key="3">
    <source>
        <dbReference type="ARBA" id="ARBA00023125"/>
    </source>
</evidence>
<dbReference type="GO" id="GO:0000976">
    <property type="term" value="F:transcription cis-regulatory region binding"/>
    <property type="evidence" value="ECO:0007669"/>
    <property type="project" value="TreeGrafter"/>
</dbReference>
<keyword evidence="3" id="KW-0238">DNA-binding</keyword>
<dbReference type="RefSeq" id="WP_163689104.1">
    <property type="nucleotide sequence ID" value="NZ_AP022608.1"/>
</dbReference>
<dbReference type="Pfam" id="PF00126">
    <property type="entry name" value="HTH_1"/>
    <property type="match status" value="1"/>
</dbReference>
<evidence type="ECO:0000313" key="7">
    <source>
        <dbReference type="Proteomes" id="UP000466187"/>
    </source>
</evidence>
<protein>
    <submittedName>
        <fullName evidence="6">LysR family transcriptional regulator</fullName>
    </submittedName>
</protein>
<evidence type="ECO:0000256" key="1">
    <source>
        <dbReference type="ARBA" id="ARBA00009437"/>
    </source>
</evidence>
<dbReference type="EMBL" id="AP022608">
    <property type="protein sequence ID" value="BBZ20279.1"/>
    <property type="molecule type" value="Genomic_DNA"/>
</dbReference>
<dbReference type="Gene3D" id="1.10.10.10">
    <property type="entry name" value="Winged helix-like DNA-binding domain superfamily/Winged helix DNA-binding domain"/>
    <property type="match status" value="1"/>
</dbReference>
<evidence type="ECO:0000256" key="2">
    <source>
        <dbReference type="ARBA" id="ARBA00023015"/>
    </source>
</evidence>
<organism evidence="6 7">
    <name type="scientific">Mycolicibacterium gadium</name>
    <name type="common">Mycobacterium gadium</name>
    <dbReference type="NCBI Taxonomy" id="1794"/>
    <lineage>
        <taxon>Bacteria</taxon>
        <taxon>Bacillati</taxon>
        <taxon>Actinomycetota</taxon>
        <taxon>Actinomycetes</taxon>
        <taxon>Mycobacteriales</taxon>
        <taxon>Mycobacteriaceae</taxon>
        <taxon>Mycolicibacterium</taxon>
    </lineage>
</organism>
<feature type="domain" description="HTH lysR-type" evidence="5">
    <location>
        <begin position="1"/>
        <end position="59"/>
    </location>
</feature>
<dbReference type="PROSITE" id="PS50931">
    <property type="entry name" value="HTH_LYSR"/>
    <property type="match status" value="1"/>
</dbReference>
<dbReference type="AlphaFoldDB" id="A0A7I7WRG7"/>
<name>A0A7I7WRG7_MYCGU</name>
<keyword evidence="2" id="KW-0805">Transcription regulation</keyword>
<dbReference type="InterPro" id="IPR036388">
    <property type="entry name" value="WH-like_DNA-bd_sf"/>
</dbReference>
<dbReference type="GO" id="GO:0003700">
    <property type="term" value="F:DNA-binding transcription factor activity"/>
    <property type="evidence" value="ECO:0007669"/>
    <property type="project" value="InterPro"/>
</dbReference>
<dbReference type="Gene3D" id="3.40.190.10">
    <property type="entry name" value="Periplasmic binding protein-like II"/>
    <property type="match status" value="2"/>
</dbReference>
<accession>A0A7I7WRG7</accession>
<proteinExistence type="inferred from homology"/>
<dbReference type="Proteomes" id="UP000466187">
    <property type="component" value="Chromosome"/>
</dbReference>
<dbReference type="SUPFAM" id="SSF53850">
    <property type="entry name" value="Periplasmic binding protein-like II"/>
    <property type="match status" value="1"/>
</dbReference>
<evidence type="ECO:0000313" key="6">
    <source>
        <dbReference type="EMBL" id="BBZ20279.1"/>
    </source>
</evidence>
<reference evidence="6 7" key="1">
    <citation type="journal article" date="2019" name="Emerg. Microbes Infect.">
        <title>Comprehensive subspecies identification of 175 nontuberculous mycobacteria species based on 7547 genomic profiles.</title>
        <authorList>
            <person name="Matsumoto Y."/>
            <person name="Kinjo T."/>
            <person name="Motooka D."/>
            <person name="Nabeya D."/>
            <person name="Jung N."/>
            <person name="Uechi K."/>
            <person name="Horii T."/>
            <person name="Iida T."/>
            <person name="Fujita J."/>
            <person name="Nakamura S."/>
        </authorList>
    </citation>
    <scope>NUCLEOTIDE SEQUENCE [LARGE SCALE GENOMIC DNA]</scope>
    <source>
        <strain evidence="6 7">JCM 12688</strain>
    </source>
</reference>
<comment type="similarity">
    <text evidence="1">Belongs to the LysR transcriptional regulatory family.</text>
</comment>
<dbReference type="PANTHER" id="PTHR30126">
    <property type="entry name" value="HTH-TYPE TRANSCRIPTIONAL REGULATOR"/>
    <property type="match status" value="1"/>
</dbReference>
<dbReference type="SUPFAM" id="SSF46785">
    <property type="entry name" value="Winged helix' DNA-binding domain"/>
    <property type="match status" value="1"/>
</dbReference>
<gene>
    <name evidence="6" type="ORF">MGAD_46140</name>
</gene>
<dbReference type="PANTHER" id="PTHR30126:SF40">
    <property type="entry name" value="HTH-TYPE TRANSCRIPTIONAL REGULATOR GLTR"/>
    <property type="match status" value="1"/>
</dbReference>
<dbReference type="Pfam" id="PF03466">
    <property type="entry name" value="LysR_substrate"/>
    <property type="match status" value="1"/>
</dbReference>
<dbReference type="InterPro" id="IPR000847">
    <property type="entry name" value="LysR_HTH_N"/>
</dbReference>
<evidence type="ECO:0000256" key="4">
    <source>
        <dbReference type="ARBA" id="ARBA00023163"/>
    </source>
</evidence>
<keyword evidence="4" id="KW-0804">Transcription</keyword>
<dbReference type="InterPro" id="IPR036390">
    <property type="entry name" value="WH_DNA-bd_sf"/>
</dbReference>
<evidence type="ECO:0000259" key="5">
    <source>
        <dbReference type="PROSITE" id="PS50931"/>
    </source>
</evidence>
<dbReference type="InterPro" id="IPR005119">
    <property type="entry name" value="LysR_subst-bd"/>
</dbReference>
<sequence length="301" mass="31831">MTTNARLRALVELADAGSVRGAAERLVVTESSISSAVRALSNDIGIVLVDRHGRGVRLTPAGVRYVEYARRILGLHDEAIRAARGEADPENGSIRIAAVTSAGELLIPAALASFRAEHPGVVLNLEVAARNAIWPMLSRHEVDLVVAGRPPDDLRGALPIRAVSPNTLIMVGAPAVAEDFEPATATWLLREPGSGTRSTMTALLDELTIAPPRLVLGSHGAVVAAAVAGLGITLVSRQAVKRELDAGILVELPVAGTPLNRPWHVVSQSTATMSTELLIEHLLSHPELGWRNVTGVRRRAS</sequence>
<dbReference type="KEGG" id="mgad:MGAD_46140"/>